<proteinExistence type="predicted"/>
<reference evidence="2" key="1">
    <citation type="submission" date="2021-03" db="EMBL/GenBank/DDBJ databases">
        <title>Draft genome sequence of rust myrtle Austropuccinia psidii MF-1, a brazilian biotype.</title>
        <authorList>
            <person name="Quecine M.C."/>
            <person name="Pachon D.M.R."/>
            <person name="Bonatelli M.L."/>
            <person name="Correr F.H."/>
            <person name="Franceschini L.M."/>
            <person name="Leite T.F."/>
            <person name="Margarido G.R.A."/>
            <person name="Almeida C.A."/>
            <person name="Ferrarezi J.A."/>
            <person name="Labate C.A."/>
        </authorList>
    </citation>
    <scope>NUCLEOTIDE SEQUENCE</scope>
    <source>
        <strain evidence="2">MF-1</strain>
    </source>
</reference>
<comment type="caution">
    <text evidence="2">The sequence shown here is derived from an EMBL/GenBank/DDBJ whole genome shotgun (WGS) entry which is preliminary data.</text>
</comment>
<keyword evidence="3" id="KW-1185">Reference proteome</keyword>
<gene>
    <name evidence="2" type="ORF">O181_079354</name>
</gene>
<dbReference type="AlphaFoldDB" id="A0A9Q3FIB6"/>
<evidence type="ECO:0000313" key="3">
    <source>
        <dbReference type="Proteomes" id="UP000765509"/>
    </source>
</evidence>
<protein>
    <submittedName>
        <fullName evidence="2">Uncharacterized protein</fullName>
    </submittedName>
</protein>
<sequence>MESQQAVQTPGREGNQDKGKSSHYPSYRRTIEAERAYSDSFRLTRRRPTQLSSFFTPFRHQQISGQGSTIFKILGRFKEKTRIQREKQDFFQPQEERVIPNDPEAIGIGERSTQVPEIAVNTSGISSPTNRNITPCQNERNIITFESNFNSYQLWLQMSQFSVQAQEK</sequence>
<accession>A0A9Q3FIB6</accession>
<dbReference type="EMBL" id="AVOT02044279">
    <property type="protein sequence ID" value="MBW0539639.1"/>
    <property type="molecule type" value="Genomic_DNA"/>
</dbReference>
<dbReference type="OrthoDB" id="2157866at2759"/>
<organism evidence="2 3">
    <name type="scientific">Austropuccinia psidii MF-1</name>
    <dbReference type="NCBI Taxonomy" id="1389203"/>
    <lineage>
        <taxon>Eukaryota</taxon>
        <taxon>Fungi</taxon>
        <taxon>Dikarya</taxon>
        <taxon>Basidiomycota</taxon>
        <taxon>Pucciniomycotina</taxon>
        <taxon>Pucciniomycetes</taxon>
        <taxon>Pucciniales</taxon>
        <taxon>Sphaerophragmiaceae</taxon>
        <taxon>Austropuccinia</taxon>
    </lineage>
</organism>
<feature type="region of interest" description="Disordered" evidence="1">
    <location>
        <begin position="1"/>
        <end position="31"/>
    </location>
</feature>
<evidence type="ECO:0000256" key="1">
    <source>
        <dbReference type="SAM" id="MobiDB-lite"/>
    </source>
</evidence>
<dbReference type="Proteomes" id="UP000765509">
    <property type="component" value="Unassembled WGS sequence"/>
</dbReference>
<name>A0A9Q3FIB6_9BASI</name>
<evidence type="ECO:0000313" key="2">
    <source>
        <dbReference type="EMBL" id="MBW0539639.1"/>
    </source>
</evidence>